<feature type="transmembrane region" description="Helical" evidence="6">
    <location>
        <begin position="580"/>
        <end position="602"/>
    </location>
</feature>
<keyword evidence="4 6" id="KW-0472">Membrane</keyword>
<dbReference type="EMBL" id="JAJGCB010000006">
    <property type="protein sequence ID" value="KAJ8991968.1"/>
    <property type="molecule type" value="Genomic_DNA"/>
</dbReference>
<dbReference type="InterPro" id="IPR058650">
    <property type="entry name" value="Msy1/2-like"/>
</dbReference>
<proteinExistence type="predicted"/>
<evidence type="ECO:0000256" key="1">
    <source>
        <dbReference type="ARBA" id="ARBA00004370"/>
    </source>
</evidence>
<keyword evidence="3 6" id="KW-1133">Transmembrane helix</keyword>
<evidence type="ECO:0000256" key="3">
    <source>
        <dbReference type="ARBA" id="ARBA00022989"/>
    </source>
</evidence>
<sequence>MGNENVLIIRLVGIVVASLLYLLLLFSSPDSELFLVSALFLLPWCEALRETVGLKKSKIVLSTVFGPCHSHSPYMVIVNMATKDAIVTVHEAGDDITPLKEKQFIMSSGTSTATTGFEAQANITAAGDATATRPPLRVAHQASDLSAGHGFGNDRSLTSLGLKWQRLRRNVLIRYTIYIVPVAILLAIPIILFATVYKGRKIVTSFTDTSLTPVYTSNITSVDGTTTSNITSIYNNTAATIYQQSQTTVTGGIHYLGLFIWIEVVWVLLWVAKLLAQLVPVAFQSIAGAIHTGIRKYRIILQAVEIPLSLFFWAILAISSFSIIYTFDRSFHSAHAGKIHWLSVLHKVNKATIGVTALYLVEKVLIQMVSVNYHGKQFYDHIKELKTLSRALETMYDVSRRRYPDNHPSFRDEDLDIHDVRGYRSNKDRSKAASTGVALDETAAILMTNLGTTADRVTSVLGYLVSDIAGRQVLNPTASGPIVEAALDRQASAEALARRIWNSFTSFGHRPLDLQSITAVLGPGRETQAEYIHRKLDADGNGDITLEEMVELVKRVASERKSIWEGASNVKDAIKVLDRVLSVVVLIFVFLIYAAFFSDYLATHYTQVWSAFTGCSFLFASTAGELFAACITVFIKHPYDVGDRINVDGKDMDVVKISLLYSIFREVASRQMVQIPNSILNGLWIKNISRSKDLREQLTVNVSAGTSFEDLEMLKKELEEFVSENKRDFAPEVELQLVSVQDLKQLELKIEFQHKGGANFASASENLRAQHRSKFVCALLKAVRKVPIDGPGGSGPAAGSIESPTYTVAISDDVAREARRRFDEVLDSKRLVPKMGLKREQQQGQQQQQQQHFTARGGGGDGGITTAVSTGGNDGELRPRSTGEQ</sequence>
<feature type="compositionally biased region" description="Low complexity" evidence="5">
    <location>
        <begin position="842"/>
        <end position="851"/>
    </location>
</feature>
<evidence type="ECO:0000259" key="7">
    <source>
        <dbReference type="PROSITE" id="PS50222"/>
    </source>
</evidence>
<feature type="domain" description="EF-hand" evidence="7">
    <location>
        <begin position="524"/>
        <end position="559"/>
    </location>
</feature>
<evidence type="ECO:0000256" key="2">
    <source>
        <dbReference type="ARBA" id="ARBA00022692"/>
    </source>
</evidence>
<reference evidence="8" key="1">
    <citation type="submission" date="2023-01" db="EMBL/GenBank/DDBJ databases">
        <title>Exophiala dermititidis isolated from Cystic Fibrosis Patient.</title>
        <authorList>
            <person name="Kurbessoian T."/>
            <person name="Crocker A."/>
            <person name="Murante D."/>
            <person name="Hogan D.A."/>
            <person name="Stajich J.E."/>
        </authorList>
    </citation>
    <scope>NUCLEOTIDE SEQUENCE</scope>
    <source>
        <strain evidence="8">Ex8</strain>
    </source>
</reference>
<feature type="transmembrane region" description="Helical" evidence="6">
    <location>
        <begin position="306"/>
        <end position="327"/>
    </location>
</feature>
<dbReference type="GO" id="GO:0005262">
    <property type="term" value="F:calcium channel activity"/>
    <property type="evidence" value="ECO:0007669"/>
    <property type="project" value="TreeGrafter"/>
</dbReference>
<keyword evidence="2 6" id="KW-0812">Transmembrane</keyword>
<evidence type="ECO:0000313" key="8">
    <source>
        <dbReference type="EMBL" id="KAJ8991968.1"/>
    </source>
</evidence>
<comment type="caution">
    <text evidence="8">The sequence shown here is derived from an EMBL/GenBank/DDBJ whole genome shotgun (WGS) entry which is preliminary data.</text>
</comment>
<dbReference type="InterPro" id="IPR023408">
    <property type="entry name" value="MscS_beta-dom_sf"/>
</dbReference>
<dbReference type="InterPro" id="IPR018247">
    <property type="entry name" value="EF_Hand_1_Ca_BS"/>
</dbReference>
<dbReference type="Pfam" id="PF00924">
    <property type="entry name" value="MS_channel_2nd"/>
    <property type="match status" value="1"/>
</dbReference>
<feature type="transmembrane region" description="Helical" evidence="6">
    <location>
        <begin position="252"/>
        <end position="271"/>
    </location>
</feature>
<feature type="region of interest" description="Disordered" evidence="5">
    <location>
        <begin position="833"/>
        <end position="885"/>
    </location>
</feature>
<accession>A0AAN6EV93</accession>
<name>A0AAN6EV93_EXODE</name>
<evidence type="ECO:0000256" key="6">
    <source>
        <dbReference type="SAM" id="Phobius"/>
    </source>
</evidence>
<organism evidence="8 9">
    <name type="scientific">Exophiala dermatitidis</name>
    <name type="common">Black yeast-like fungus</name>
    <name type="synonym">Wangiella dermatitidis</name>
    <dbReference type="NCBI Taxonomy" id="5970"/>
    <lineage>
        <taxon>Eukaryota</taxon>
        <taxon>Fungi</taxon>
        <taxon>Dikarya</taxon>
        <taxon>Ascomycota</taxon>
        <taxon>Pezizomycotina</taxon>
        <taxon>Eurotiomycetes</taxon>
        <taxon>Chaetothyriomycetidae</taxon>
        <taxon>Chaetothyriales</taxon>
        <taxon>Herpotrichiellaceae</taxon>
        <taxon>Exophiala</taxon>
    </lineage>
</organism>
<dbReference type="InterPro" id="IPR002048">
    <property type="entry name" value="EF_hand_dom"/>
</dbReference>
<dbReference type="SUPFAM" id="SSF50182">
    <property type="entry name" value="Sm-like ribonucleoproteins"/>
    <property type="match status" value="1"/>
</dbReference>
<dbReference type="PANTHER" id="PTHR31323:SF14">
    <property type="entry name" value="MECHANOSENSITIVE ION CHANNEL PROTEIN MSY2"/>
    <property type="match status" value="1"/>
</dbReference>
<dbReference type="PROSITE" id="PS00018">
    <property type="entry name" value="EF_HAND_1"/>
    <property type="match status" value="1"/>
</dbReference>
<evidence type="ECO:0000256" key="4">
    <source>
        <dbReference type="ARBA" id="ARBA00023136"/>
    </source>
</evidence>
<evidence type="ECO:0000256" key="5">
    <source>
        <dbReference type="SAM" id="MobiDB-lite"/>
    </source>
</evidence>
<dbReference type="Proteomes" id="UP001161757">
    <property type="component" value="Unassembled WGS sequence"/>
</dbReference>
<protein>
    <recommendedName>
        <fullName evidence="7">EF-hand domain-containing protein</fullName>
    </recommendedName>
</protein>
<feature type="transmembrane region" description="Helical" evidence="6">
    <location>
        <begin position="608"/>
        <end position="635"/>
    </location>
</feature>
<dbReference type="Gene3D" id="2.30.30.60">
    <property type="match status" value="1"/>
</dbReference>
<feature type="transmembrane region" description="Helical" evidence="6">
    <location>
        <begin position="175"/>
        <end position="197"/>
    </location>
</feature>
<dbReference type="PANTHER" id="PTHR31323">
    <property type="entry name" value="MECHANOSENSITIVE ION CHANNEL PROTEIN MSY2"/>
    <property type="match status" value="1"/>
</dbReference>
<dbReference type="GO" id="GO:0005509">
    <property type="term" value="F:calcium ion binding"/>
    <property type="evidence" value="ECO:0007669"/>
    <property type="project" value="InterPro"/>
</dbReference>
<dbReference type="Pfam" id="PF25886">
    <property type="entry name" value="Msy1"/>
    <property type="match status" value="1"/>
</dbReference>
<dbReference type="GO" id="GO:0006874">
    <property type="term" value="P:intracellular calcium ion homeostasis"/>
    <property type="evidence" value="ECO:0007669"/>
    <property type="project" value="TreeGrafter"/>
</dbReference>
<comment type="subcellular location">
    <subcellularLocation>
        <location evidence="1">Membrane</location>
    </subcellularLocation>
</comment>
<dbReference type="InterPro" id="IPR010920">
    <property type="entry name" value="LSM_dom_sf"/>
</dbReference>
<feature type="transmembrane region" description="Helical" evidence="6">
    <location>
        <begin position="7"/>
        <end position="27"/>
    </location>
</feature>
<dbReference type="AlphaFoldDB" id="A0AAN6EV93"/>
<gene>
    <name evidence="8" type="ORF">HRR80_003870</name>
</gene>
<evidence type="ECO:0000313" key="9">
    <source>
        <dbReference type="Proteomes" id="UP001161757"/>
    </source>
</evidence>
<dbReference type="PROSITE" id="PS50222">
    <property type="entry name" value="EF_HAND_2"/>
    <property type="match status" value="1"/>
</dbReference>
<dbReference type="GO" id="GO:0016020">
    <property type="term" value="C:membrane"/>
    <property type="evidence" value="ECO:0007669"/>
    <property type="project" value="UniProtKB-SubCell"/>
</dbReference>
<feature type="compositionally biased region" description="Basic and acidic residues" evidence="5">
    <location>
        <begin position="875"/>
        <end position="885"/>
    </location>
</feature>
<dbReference type="InterPro" id="IPR006685">
    <property type="entry name" value="MscS_channel_2nd"/>
</dbReference>